<comment type="caution">
    <text evidence="2">The sequence shown here is derived from an EMBL/GenBank/DDBJ whole genome shotgun (WGS) entry which is preliminary data.</text>
</comment>
<reference evidence="2" key="1">
    <citation type="journal article" date="2015" name="Genome Biol. Evol.">
        <title>Organellar Genomes of White Spruce (Picea glauca): Assembly and Annotation.</title>
        <authorList>
            <person name="Jackman S.D."/>
            <person name="Warren R.L."/>
            <person name="Gibb E.A."/>
            <person name="Vandervalk B.P."/>
            <person name="Mohamadi H."/>
            <person name="Chu J."/>
            <person name="Raymond A."/>
            <person name="Pleasance S."/>
            <person name="Coope R."/>
            <person name="Wildung M.R."/>
            <person name="Ritland C.E."/>
            <person name="Bousquet J."/>
            <person name="Jones S.J."/>
            <person name="Bohlmann J."/>
            <person name="Birol I."/>
        </authorList>
    </citation>
    <scope>NUCLEOTIDE SEQUENCE [LARGE SCALE GENOMIC DNA]</scope>
    <source>
        <tissue evidence="2">Flushing bud</tissue>
    </source>
</reference>
<name>A0A101M319_PICGL</name>
<keyword evidence="1" id="KW-0812">Transmembrane</keyword>
<evidence type="ECO:0000256" key="1">
    <source>
        <dbReference type="SAM" id="Phobius"/>
    </source>
</evidence>
<feature type="transmembrane region" description="Helical" evidence="1">
    <location>
        <begin position="20"/>
        <end position="40"/>
    </location>
</feature>
<dbReference type="AlphaFoldDB" id="A0A101M319"/>
<dbReference type="EMBL" id="LKAM01000002">
    <property type="protein sequence ID" value="KUM50110.1"/>
    <property type="molecule type" value="Genomic_DNA"/>
</dbReference>
<keyword evidence="1" id="KW-1133">Transmembrane helix</keyword>
<sequence>MQVRLGRLHDAFQFNFDVYLLALARALAIAIAIAMEMALARADTLSPFSSPAPFSSHSVQYAIPPVRIQSALPLSPLPFQFARHIQLATGAP</sequence>
<gene>
    <name evidence="2" type="ORF">ABT39_MTgene3338</name>
</gene>
<keyword evidence="2" id="KW-0496">Mitochondrion</keyword>
<evidence type="ECO:0000313" key="2">
    <source>
        <dbReference type="EMBL" id="KUM50110.1"/>
    </source>
</evidence>
<proteinExistence type="predicted"/>
<accession>A0A101M319</accession>
<protein>
    <submittedName>
        <fullName evidence="2">Uncharacterized protein</fullName>
    </submittedName>
</protein>
<geneLocation type="mitochondrion" evidence="2"/>
<keyword evidence="1" id="KW-0472">Membrane</keyword>
<organism evidence="2">
    <name type="scientific">Picea glauca</name>
    <name type="common">White spruce</name>
    <name type="synonym">Pinus glauca</name>
    <dbReference type="NCBI Taxonomy" id="3330"/>
    <lineage>
        <taxon>Eukaryota</taxon>
        <taxon>Viridiplantae</taxon>
        <taxon>Streptophyta</taxon>
        <taxon>Embryophyta</taxon>
        <taxon>Tracheophyta</taxon>
        <taxon>Spermatophyta</taxon>
        <taxon>Pinopsida</taxon>
        <taxon>Pinidae</taxon>
        <taxon>Conifers I</taxon>
        <taxon>Pinales</taxon>
        <taxon>Pinaceae</taxon>
        <taxon>Picea</taxon>
    </lineage>
</organism>